<protein>
    <submittedName>
        <fullName evidence="1">Clathrin heavy chain</fullName>
    </submittedName>
</protein>
<feature type="non-terminal residue" evidence="1">
    <location>
        <position position="1"/>
    </location>
</feature>
<dbReference type="Proteomes" id="UP001145114">
    <property type="component" value="Unassembled WGS sequence"/>
</dbReference>
<gene>
    <name evidence="1" type="primary">CHC1_3</name>
    <name evidence="1" type="ORF">EV182_007477</name>
</gene>
<proteinExistence type="predicted"/>
<feature type="non-terminal residue" evidence="1">
    <location>
        <position position="296"/>
    </location>
</feature>
<accession>A0ACC1HAG0</accession>
<organism evidence="1 2">
    <name type="scientific">Spiromyces aspiralis</name>
    <dbReference type="NCBI Taxonomy" id="68401"/>
    <lineage>
        <taxon>Eukaryota</taxon>
        <taxon>Fungi</taxon>
        <taxon>Fungi incertae sedis</taxon>
        <taxon>Zoopagomycota</taxon>
        <taxon>Kickxellomycotina</taxon>
        <taxon>Kickxellomycetes</taxon>
        <taxon>Kickxellales</taxon>
        <taxon>Kickxellaceae</taxon>
        <taxon>Spiromyces</taxon>
    </lineage>
</organism>
<evidence type="ECO:0000313" key="2">
    <source>
        <dbReference type="Proteomes" id="UP001145114"/>
    </source>
</evidence>
<name>A0ACC1HAG0_9FUNG</name>
<dbReference type="EMBL" id="JAMZIH010008618">
    <property type="protein sequence ID" value="KAJ1671727.1"/>
    <property type="molecule type" value="Genomic_DNA"/>
</dbReference>
<sequence length="296" mass="33431">ENSNLQNLLILTAVKADPSRVSDYIERLGNYDAPDIAQICINNELYEEAFNIYKRYEVNVEAIGVLIDNIGSLDRAYEFAERCDQPEVWSRLAKAQLDGLRIKDAIDSYIRAGDPDNYEDVINVASRAGKFDDLIRFLAMARQKVREPVIENELLYAYAETERLSDLDDMLRGPNIAQIQVVGDKCYESGKFEAAKLLYQSISNWARLASTLVRLGNYQHAVDCARKANSTKVWKEVNAACIAEEEFRLAQICGLHLVVHAEELPGLIRTYESKGYVDQICSLLENGLSLERAHMG</sequence>
<keyword evidence="2" id="KW-1185">Reference proteome</keyword>
<reference evidence="1" key="1">
    <citation type="submission" date="2022-06" db="EMBL/GenBank/DDBJ databases">
        <title>Phylogenomic reconstructions and comparative analyses of Kickxellomycotina fungi.</title>
        <authorList>
            <person name="Reynolds N.K."/>
            <person name="Stajich J.E."/>
            <person name="Barry K."/>
            <person name="Grigoriev I.V."/>
            <person name="Crous P."/>
            <person name="Smith M.E."/>
        </authorList>
    </citation>
    <scope>NUCLEOTIDE SEQUENCE</scope>
    <source>
        <strain evidence="1">RSA 2271</strain>
    </source>
</reference>
<comment type="caution">
    <text evidence="1">The sequence shown here is derived from an EMBL/GenBank/DDBJ whole genome shotgun (WGS) entry which is preliminary data.</text>
</comment>
<evidence type="ECO:0000313" key="1">
    <source>
        <dbReference type="EMBL" id="KAJ1671727.1"/>
    </source>
</evidence>